<dbReference type="InterPro" id="IPR036249">
    <property type="entry name" value="Thioredoxin-like_sf"/>
</dbReference>
<dbReference type="SUPFAM" id="SSF52833">
    <property type="entry name" value="Thioredoxin-like"/>
    <property type="match status" value="1"/>
</dbReference>
<comment type="caution">
    <text evidence="2">The sequence shown here is derived from an EMBL/GenBank/DDBJ whole genome shotgun (WGS) entry which is preliminary data.</text>
</comment>
<dbReference type="PANTHER" id="PTHR15337">
    <property type="entry name" value="ANTERIOR GRADIENT PROTEIN-RELATED"/>
    <property type="match status" value="1"/>
</dbReference>
<evidence type="ECO:0000256" key="1">
    <source>
        <dbReference type="ARBA" id="ARBA00022729"/>
    </source>
</evidence>
<protein>
    <submittedName>
        <fullName evidence="2">Thioredoxin</fullName>
    </submittedName>
</protein>
<dbReference type="Pfam" id="PF13899">
    <property type="entry name" value="Thioredoxin_7"/>
    <property type="match status" value="1"/>
</dbReference>
<dbReference type="InterPro" id="IPR051099">
    <property type="entry name" value="AGR/TXD"/>
</dbReference>
<dbReference type="RefSeq" id="WP_068592441.1">
    <property type="nucleotide sequence ID" value="NZ_LRXL01000037.1"/>
</dbReference>
<keyword evidence="3" id="KW-1185">Reference proteome</keyword>
<dbReference type="OrthoDB" id="981626at2"/>
<keyword evidence="1" id="KW-0732">Signal</keyword>
<sequence length="155" mass="17876">MKRLLIIVFLFSGFLGFAQDELITLNWHTDLEEAEKISQAENKQILVYFTGSDWCSPCIALKKDFFETSEFADRADNFVLVMIDYPRRVDILSEDQLAYNKKIVAKYNKNKSFPKLVMLNAKGQELGKLSGYSSFNTYKDTSHHFAFVDKFSSSN</sequence>
<dbReference type="STRING" id="1763537.ULVI_10255"/>
<evidence type="ECO:0000313" key="2">
    <source>
        <dbReference type="EMBL" id="OAB78949.1"/>
    </source>
</evidence>
<dbReference type="AlphaFoldDB" id="A0A167HTL0"/>
<gene>
    <name evidence="2" type="ORF">ULVI_10255</name>
</gene>
<accession>A0A167HTL0</accession>
<dbReference type="EMBL" id="LRXL01000037">
    <property type="protein sequence ID" value="OAB78949.1"/>
    <property type="molecule type" value="Genomic_DNA"/>
</dbReference>
<organism evidence="2 3">
    <name type="scientific">Cochleicola gelatinilyticus</name>
    <dbReference type="NCBI Taxonomy" id="1763537"/>
    <lineage>
        <taxon>Bacteria</taxon>
        <taxon>Pseudomonadati</taxon>
        <taxon>Bacteroidota</taxon>
        <taxon>Flavobacteriia</taxon>
        <taxon>Flavobacteriales</taxon>
        <taxon>Flavobacteriaceae</taxon>
        <taxon>Cochleicola</taxon>
    </lineage>
</organism>
<proteinExistence type="predicted"/>
<dbReference type="Proteomes" id="UP000077013">
    <property type="component" value="Unassembled WGS sequence"/>
</dbReference>
<name>A0A167HTL0_9FLAO</name>
<reference evidence="2 3" key="1">
    <citation type="submission" date="2016-02" db="EMBL/GenBank/DDBJ databases">
        <title>Ulvibacter sp. LPB0005, isolated from Thais luteostoma.</title>
        <authorList>
            <person name="Shin S.-K."/>
            <person name="Yi H."/>
        </authorList>
    </citation>
    <scope>NUCLEOTIDE SEQUENCE [LARGE SCALE GENOMIC DNA]</scope>
    <source>
        <strain evidence="2 3">LPB0005</strain>
    </source>
</reference>
<dbReference type="Gene3D" id="3.40.30.10">
    <property type="entry name" value="Glutaredoxin"/>
    <property type="match status" value="1"/>
</dbReference>
<evidence type="ECO:0000313" key="3">
    <source>
        <dbReference type="Proteomes" id="UP000077013"/>
    </source>
</evidence>
<dbReference type="PANTHER" id="PTHR15337:SF11">
    <property type="entry name" value="THIOREDOXIN DOMAIN-CONTAINING PROTEIN"/>
    <property type="match status" value="1"/>
</dbReference>